<dbReference type="GO" id="GO:0016042">
    <property type="term" value="P:lipid catabolic process"/>
    <property type="evidence" value="ECO:0007669"/>
    <property type="project" value="UniProtKB-KW"/>
</dbReference>
<dbReference type="EMBL" id="CP086363">
    <property type="protein sequence ID" value="UNI23843.1"/>
    <property type="molecule type" value="Genomic_DNA"/>
</dbReference>
<dbReference type="Pfam" id="PF03403">
    <property type="entry name" value="PAF-AH_p_II"/>
    <property type="match status" value="1"/>
</dbReference>
<accession>A0A9Q8QQD8</accession>
<dbReference type="OrthoDB" id="2363873at2759"/>
<dbReference type="KEGG" id="ptkz:JDV02_009637"/>
<dbReference type="GO" id="GO:0003847">
    <property type="term" value="F:1-alkyl-2-acetylglycerophosphocholine esterase activity"/>
    <property type="evidence" value="ECO:0007669"/>
    <property type="project" value="UniProtKB-EC"/>
</dbReference>
<dbReference type="PANTHER" id="PTHR10272">
    <property type="entry name" value="PLATELET-ACTIVATING FACTOR ACETYLHYDROLASE"/>
    <property type="match status" value="1"/>
</dbReference>
<evidence type="ECO:0000256" key="4">
    <source>
        <dbReference type="ARBA" id="ARBA00023098"/>
    </source>
</evidence>
<feature type="signal peptide" evidence="5">
    <location>
        <begin position="1"/>
        <end position="36"/>
    </location>
</feature>
<evidence type="ECO:0000256" key="3">
    <source>
        <dbReference type="ARBA" id="ARBA00022963"/>
    </source>
</evidence>
<reference evidence="6" key="1">
    <citation type="submission" date="2021-11" db="EMBL/GenBank/DDBJ databases">
        <title>Purpureocillium_takamizusanense_genome.</title>
        <authorList>
            <person name="Nguyen N.-H."/>
        </authorList>
    </citation>
    <scope>NUCLEOTIDE SEQUENCE</scope>
    <source>
        <strain evidence="6">PT3</strain>
    </source>
</reference>
<dbReference type="AlphaFoldDB" id="A0A9Q8QQD8"/>
<dbReference type="GeneID" id="72071582"/>
<proteinExistence type="predicted"/>
<dbReference type="Gene3D" id="3.40.50.1820">
    <property type="entry name" value="alpha/beta hydrolase"/>
    <property type="match status" value="1"/>
</dbReference>
<dbReference type="InterPro" id="IPR029058">
    <property type="entry name" value="AB_hydrolase_fold"/>
</dbReference>
<name>A0A9Q8QQD8_9HYPO</name>
<keyword evidence="5" id="KW-0732">Signal</keyword>
<dbReference type="EC" id="3.1.1.47" evidence="1"/>
<dbReference type="PANTHER" id="PTHR10272:SF14">
    <property type="entry name" value="PAF ACETYLHYDROLASE FAMILY PROTEIN"/>
    <property type="match status" value="1"/>
</dbReference>
<feature type="chain" id="PRO_5040480524" description="1-alkyl-2-acetylglycerophosphocholine esterase" evidence="5">
    <location>
        <begin position="37"/>
        <end position="418"/>
    </location>
</feature>
<dbReference type="Proteomes" id="UP000829364">
    <property type="component" value="Chromosome 10"/>
</dbReference>
<keyword evidence="7" id="KW-1185">Reference proteome</keyword>
<evidence type="ECO:0000313" key="7">
    <source>
        <dbReference type="Proteomes" id="UP000829364"/>
    </source>
</evidence>
<dbReference type="SUPFAM" id="SSF53474">
    <property type="entry name" value="alpha/beta-Hydrolases"/>
    <property type="match status" value="1"/>
</dbReference>
<dbReference type="RefSeq" id="XP_047847324.1">
    <property type="nucleotide sequence ID" value="XM_047991313.1"/>
</dbReference>
<evidence type="ECO:0000256" key="1">
    <source>
        <dbReference type="ARBA" id="ARBA00013201"/>
    </source>
</evidence>
<evidence type="ECO:0000256" key="5">
    <source>
        <dbReference type="SAM" id="SignalP"/>
    </source>
</evidence>
<sequence length="418" mass="44828">MLSLHRLDHHHHHLSSSPAMHLVVSLTCLLSAAAQAVLVPGPPGPYGVASRVLAFTDDARPDPYEPTQKRRILVSAFLPVDKSTHACRLDAAALMPPLTTSVYNQQAVEGGLPNDTFSRFEMQYCRLPAPPLNNNKSENGNGGGCRGNSSSSKYPVVLFSPGYGVSRLAYSAGARALASHGKVVITIDHPHDAILVEFPDGAVFYGDVNQTDPNATRKSLPIRVADISFLVDQLHRPSVIDALTKDYPGRLDVDKLILYGHSLGGNTAANAMLRDGRILAGANIDGHMYGPVIERGLAAPFLLVGTPGHSATPGSNWPELYGRLRGAKMDLAVARTQHLAFTDVPLLVTRMPDIAPENRPLLDKFIGDIDGALLQDVVLEVVNGLVELGVAGRSEKLRGIGERFKGVVTVLKSRLPGR</sequence>
<evidence type="ECO:0000256" key="2">
    <source>
        <dbReference type="ARBA" id="ARBA00022801"/>
    </source>
</evidence>
<evidence type="ECO:0000313" key="6">
    <source>
        <dbReference type="EMBL" id="UNI23843.1"/>
    </source>
</evidence>
<organism evidence="6 7">
    <name type="scientific">Purpureocillium takamizusanense</name>
    <dbReference type="NCBI Taxonomy" id="2060973"/>
    <lineage>
        <taxon>Eukaryota</taxon>
        <taxon>Fungi</taxon>
        <taxon>Dikarya</taxon>
        <taxon>Ascomycota</taxon>
        <taxon>Pezizomycotina</taxon>
        <taxon>Sordariomycetes</taxon>
        <taxon>Hypocreomycetidae</taxon>
        <taxon>Hypocreales</taxon>
        <taxon>Ophiocordycipitaceae</taxon>
        <taxon>Purpureocillium</taxon>
    </lineage>
</organism>
<protein>
    <recommendedName>
        <fullName evidence="1">1-alkyl-2-acetylglycerophosphocholine esterase</fullName>
        <ecNumber evidence="1">3.1.1.47</ecNumber>
    </recommendedName>
</protein>
<keyword evidence="3" id="KW-0442">Lipid degradation</keyword>
<gene>
    <name evidence="6" type="ORF">JDV02_009637</name>
</gene>
<keyword evidence="2" id="KW-0378">Hydrolase</keyword>
<keyword evidence="4" id="KW-0443">Lipid metabolism</keyword>